<dbReference type="Proteomes" id="UP000005632">
    <property type="component" value="Chromosome"/>
</dbReference>
<dbReference type="GO" id="GO:0016887">
    <property type="term" value="F:ATP hydrolysis activity"/>
    <property type="evidence" value="ECO:0007669"/>
    <property type="project" value="InterPro"/>
</dbReference>
<organism evidence="9 10">
    <name type="scientific">Sphaerochaeta pleomorpha (strain ATCC BAA-1885 / DSM 22778 / Grapes)</name>
    <dbReference type="NCBI Taxonomy" id="158190"/>
    <lineage>
        <taxon>Bacteria</taxon>
        <taxon>Pseudomonadati</taxon>
        <taxon>Spirochaetota</taxon>
        <taxon>Spirochaetia</taxon>
        <taxon>Spirochaetales</taxon>
        <taxon>Sphaerochaetaceae</taxon>
        <taxon>Sphaerochaeta</taxon>
    </lineage>
</organism>
<dbReference type="EMBL" id="CP003155">
    <property type="protein sequence ID" value="AEV29885.1"/>
    <property type="molecule type" value="Genomic_DNA"/>
</dbReference>
<dbReference type="RefSeq" id="WP_014270726.1">
    <property type="nucleotide sequence ID" value="NC_016633.1"/>
</dbReference>
<evidence type="ECO:0000256" key="5">
    <source>
        <dbReference type="ARBA" id="ARBA00022967"/>
    </source>
</evidence>
<feature type="domain" description="ABC transporter" evidence="8">
    <location>
        <begin position="3"/>
        <end position="238"/>
    </location>
</feature>
<keyword evidence="4" id="KW-0067">ATP-binding</keyword>
<dbReference type="PANTHER" id="PTHR43166:SF30">
    <property type="entry name" value="METHIONINE IMPORT ATP-BINDING PROTEIN METN"/>
    <property type="match status" value="1"/>
</dbReference>
<dbReference type="HOGENOM" id="CLU_000604_1_3_12"/>
<evidence type="ECO:0000313" key="10">
    <source>
        <dbReference type="Proteomes" id="UP000005632"/>
    </source>
</evidence>
<evidence type="ECO:0000256" key="4">
    <source>
        <dbReference type="ARBA" id="ARBA00022840"/>
    </source>
</evidence>
<protein>
    <submittedName>
        <fullName evidence="9">ABC-type metal ion transport system, ATPase component</fullName>
    </submittedName>
</protein>
<dbReference type="KEGG" id="sgp:SpiGrapes_2107"/>
<dbReference type="Pfam" id="PF09383">
    <property type="entry name" value="NIL"/>
    <property type="match status" value="1"/>
</dbReference>
<dbReference type="STRING" id="158190.SpiGrapes_2107"/>
<dbReference type="Gene3D" id="3.40.50.300">
    <property type="entry name" value="P-loop containing nucleotide triphosphate hydrolases"/>
    <property type="match status" value="1"/>
</dbReference>
<dbReference type="AlphaFoldDB" id="G8QRG3"/>
<keyword evidence="3" id="KW-0547">Nucleotide-binding</keyword>
<dbReference type="SMART" id="SM00930">
    <property type="entry name" value="NIL"/>
    <property type="match status" value="1"/>
</dbReference>
<evidence type="ECO:0000256" key="2">
    <source>
        <dbReference type="ARBA" id="ARBA00022475"/>
    </source>
</evidence>
<dbReference type="CDD" id="cd03258">
    <property type="entry name" value="ABC_MetN_methionine_transporter"/>
    <property type="match status" value="1"/>
</dbReference>
<dbReference type="PROSITE" id="PS00211">
    <property type="entry name" value="ABC_TRANSPORTER_1"/>
    <property type="match status" value="1"/>
</dbReference>
<dbReference type="PANTHER" id="PTHR43166">
    <property type="entry name" value="AMINO ACID IMPORT ATP-BINDING PROTEIN"/>
    <property type="match status" value="1"/>
</dbReference>
<evidence type="ECO:0000256" key="7">
    <source>
        <dbReference type="ARBA" id="ARBA00023136"/>
    </source>
</evidence>
<keyword evidence="10" id="KW-1185">Reference proteome</keyword>
<reference evidence="9 10" key="1">
    <citation type="submission" date="2011-11" db="EMBL/GenBank/DDBJ databases">
        <title>Complete sequence of Spirochaeta sp. grapes.</title>
        <authorList>
            <consortium name="US DOE Joint Genome Institute"/>
            <person name="Lucas S."/>
            <person name="Han J."/>
            <person name="Lapidus A."/>
            <person name="Cheng J.-F."/>
            <person name="Goodwin L."/>
            <person name="Pitluck S."/>
            <person name="Peters L."/>
            <person name="Ovchinnikova G."/>
            <person name="Munk A.C."/>
            <person name="Detter J.C."/>
            <person name="Han C."/>
            <person name="Tapia R."/>
            <person name="Land M."/>
            <person name="Hauser L."/>
            <person name="Kyrpides N."/>
            <person name="Ivanova N."/>
            <person name="Pagani I."/>
            <person name="Ritalahtilisa K."/>
            <person name="Loeffler F."/>
            <person name="Woyke T."/>
        </authorList>
    </citation>
    <scope>NUCLEOTIDE SEQUENCE [LARGE SCALE GENOMIC DNA]</scope>
    <source>
        <strain evidence="10">ATCC BAA-1885 / DSM 22778 / Grapes</strain>
    </source>
</reference>
<dbReference type="Gene3D" id="3.30.70.260">
    <property type="match status" value="1"/>
</dbReference>
<keyword evidence="5" id="KW-1278">Translocase</keyword>
<name>G8QRG3_SPHPG</name>
<evidence type="ECO:0000256" key="6">
    <source>
        <dbReference type="ARBA" id="ARBA00022970"/>
    </source>
</evidence>
<dbReference type="InterPro" id="IPR003439">
    <property type="entry name" value="ABC_transporter-like_ATP-bd"/>
</dbReference>
<dbReference type="SUPFAM" id="SSF55021">
    <property type="entry name" value="ACT-like"/>
    <property type="match status" value="1"/>
</dbReference>
<dbReference type="InterPro" id="IPR041701">
    <property type="entry name" value="MetN_ABC"/>
</dbReference>
<dbReference type="InterPro" id="IPR027417">
    <property type="entry name" value="P-loop_NTPase"/>
</dbReference>
<dbReference type="OrthoDB" id="9805538at2"/>
<dbReference type="SMART" id="SM00382">
    <property type="entry name" value="AAA"/>
    <property type="match status" value="1"/>
</dbReference>
<proteinExistence type="predicted"/>
<accession>G8QRG3</accession>
<dbReference type="PROSITE" id="PS50893">
    <property type="entry name" value="ABC_TRANSPORTER_2"/>
    <property type="match status" value="1"/>
</dbReference>
<dbReference type="eggNOG" id="COG1135">
    <property type="taxonomic scope" value="Bacteria"/>
</dbReference>
<dbReference type="InterPro" id="IPR003593">
    <property type="entry name" value="AAA+_ATPase"/>
</dbReference>
<dbReference type="InterPro" id="IPR017871">
    <property type="entry name" value="ABC_transporter-like_CS"/>
</dbReference>
<dbReference type="GO" id="GO:0006865">
    <property type="term" value="P:amino acid transport"/>
    <property type="evidence" value="ECO:0007669"/>
    <property type="project" value="UniProtKB-KW"/>
</dbReference>
<dbReference type="InterPro" id="IPR018449">
    <property type="entry name" value="NIL_domain"/>
</dbReference>
<dbReference type="Pfam" id="PF00005">
    <property type="entry name" value="ABC_tran"/>
    <property type="match status" value="1"/>
</dbReference>
<keyword evidence="7" id="KW-0472">Membrane</keyword>
<keyword evidence="2" id="KW-1003">Cell membrane</keyword>
<evidence type="ECO:0000313" key="9">
    <source>
        <dbReference type="EMBL" id="AEV29885.1"/>
    </source>
</evidence>
<evidence type="ECO:0000256" key="1">
    <source>
        <dbReference type="ARBA" id="ARBA00022448"/>
    </source>
</evidence>
<evidence type="ECO:0000259" key="8">
    <source>
        <dbReference type="PROSITE" id="PS50893"/>
    </source>
</evidence>
<keyword evidence="1" id="KW-0813">Transport</keyword>
<dbReference type="InterPro" id="IPR050086">
    <property type="entry name" value="MetN_ABC_transporter-like"/>
</dbReference>
<dbReference type="SUPFAM" id="SSF52540">
    <property type="entry name" value="P-loop containing nucleoside triphosphate hydrolases"/>
    <property type="match status" value="1"/>
</dbReference>
<keyword evidence="6" id="KW-0029">Amino-acid transport</keyword>
<sequence length="338" mass="37274">MQIILKNLKKAYGDLHAVDGVSLVIPSNTVFGIIGRSGAGKSTLVRLVSLLEFPDEGEVYYDEVRVDNLSKDELIKRRRRIGMIFQNFNLFSSRNAAENVAYPMEINGMSKPEIDLRVKELMALVSLEGKENAPISTLSGGQKQRVAIARALACKPDILFCDEATSALDPQTTHSILALIKEIQKKMALTVVMITHQMEVVRDACERVAVINDGEVVEQGKVTDIFAHPSSDVTKDFLTHLVGVDEAEAVEQDRLVHWSKKRGAYTLRFRGGSTDQPVLSRISRDLGVEFNIRAGGVQKVGDLEIGTMVVDISGDDTVKQKAIEALRAQDVVVEEDQQ</sequence>
<gene>
    <name evidence="9" type="ordered locus">SpiGrapes_2107</name>
</gene>
<dbReference type="InterPro" id="IPR045865">
    <property type="entry name" value="ACT-like_dom_sf"/>
</dbReference>
<evidence type="ECO:0000256" key="3">
    <source>
        <dbReference type="ARBA" id="ARBA00022741"/>
    </source>
</evidence>
<dbReference type="GO" id="GO:0005524">
    <property type="term" value="F:ATP binding"/>
    <property type="evidence" value="ECO:0007669"/>
    <property type="project" value="UniProtKB-KW"/>
</dbReference>